<dbReference type="Pfam" id="PF10253">
    <property type="entry name" value="PRCC"/>
    <property type="match status" value="1"/>
</dbReference>
<dbReference type="PANTHER" id="PTHR13621:SF2">
    <property type="entry name" value="PROLINE-RICH PROTEIN PRCC"/>
    <property type="match status" value="1"/>
</dbReference>
<dbReference type="Proteomes" id="UP001139887">
    <property type="component" value="Unassembled WGS sequence"/>
</dbReference>
<dbReference type="OrthoDB" id="5577782at2759"/>
<keyword evidence="3" id="KW-1185">Reference proteome</keyword>
<organism evidence="2 3">
    <name type="scientific">Coemansia brasiliensis</name>
    <dbReference type="NCBI Taxonomy" id="2650707"/>
    <lineage>
        <taxon>Eukaryota</taxon>
        <taxon>Fungi</taxon>
        <taxon>Fungi incertae sedis</taxon>
        <taxon>Zoopagomycota</taxon>
        <taxon>Kickxellomycotina</taxon>
        <taxon>Kickxellomycetes</taxon>
        <taxon>Kickxellales</taxon>
        <taxon>Kickxellaceae</taxon>
        <taxon>Coemansia</taxon>
    </lineage>
</organism>
<protein>
    <recommendedName>
        <fullName evidence="4">OCRE domain-containing protein</fullName>
    </recommendedName>
</protein>
<dbReference type="InterPro" id="IPR018800">
    <property type="entry name" value="PRCC"/>
</dbReference>
<dbReference type="EMBL" id="JANBUW010000004">
    <property type="protein sequence ID" value="KAJ2852264.1"/>
    <property type="molecule type" value="Genomic_DNA"/>
</dbReference>
<sequence>MSLSLVPEYDSASSSDSESEPVSKSATSQAHSKIQHVSDLGAKLSSILPPPKNSGKSAYAPSEDKKQVQIVVNLPPSRAKSAAPADNSQSKLDTIATASSTQSAGKGSLFAELSSILPAPKNALPPTSKSQVDSVKNSTSSRTKPSNQPLIPHTVSSKHKAQIKADTKSPVIKAAKPDSNLLSTAAVDADKDSNPAADENSEPFFSFGTDEAVAVEPYQEHDDSNTDKTSIDKEAYTHAQPSLIYDPTTGYYYDNASGVYYYYDSTSGNYIDAQSLYQATESHAQIPDQQDGDPSAIDSKELENLIGRSSLRRGEAQLASSSIKAISQSAQLAGSGYSDAKAAAEYSARQAIEQQRRKTRRIISEQEVGQKKKQKHNIMYLAYQAQEQEDELKEAHANRKRARNARRSKYGY</sequence>
<comment type="caution">
    <text evidence="2">The sequence shown here is derived from an EMBL/GenBank/DDBJ whole genome shotgun (WGS) entry which is preliminary data.</text>
</comment>
<feature type="region of interest" description="Disordered" evidence="1">
    <location>
        <begin position="1"/>
        <end position="105"/>
    </location>
</feature>
<accession>A0A9W8LZZ5</accession>
<dbReference type="AlphaFoldDB" id="A0A9W8LZZ5"/>
<feature type="compositionally biased region" description="Basic residues" evidence="1">
    <location>
        <begin position="398"/>
        <end position="412"/>
    </location>
</feature>
<evidence type="ECO:0008006" key="4">
    <source>
        <dbReference type="Google" id="ProtNLM"/>
    </source>
</evidence>
<evidence type="ECO:0000313" key="2">
    <source>
        <dbReference type="EMBL" id="KAJ2852264.1"/>
    </source>
</evidence>
<name>A0A9W8LZZ5_9FUNG</name>
<gene>
    <name evidence="2" type="ORF">IWW36_000407</name>
</gene>
<feature type="region of interest" description="Disordered" evidence="1">
    <location>
        <begin position="118"/>
        <end position="210"/>
    </location>
</feature>
<dbReference type="PANTHER" id="PTHR13621">
    <property type="entry name" value="PROLINE-RICH PROTEIN PRCC"/>
    <property type="match status" value="1"/>
</dbReference>
<proteinExistence type="predicted"/>
<feature type="compositionally biased region" description="Low complexity" evidence="1">
    <location>
        <begin position="1"/>
        <end position="26"/>
    </location>
</feature>
<feature type="region of interest" description="Disordered" evidence="1">
    <location>
        <begin position="391"/>
        <end position="412"/>
    </location>
</feature>
<evidence type="ECO:0000256" key="1">
    <source>
        <dbReference type="SAM" id="MobiDB-lite"/>
    </source>
</evidence>
<dbReference type="GO" id="GO:0005634">
    <property type="term" value="C:nucleus"/>
    <property type="evidence" value="ECO:0007669"/>
    <property type="project" value="TreeGrafter"/>
</dbReference>
<evidence type="ECO:0000313" key="3">
    <source>
        <dbReference type="Proteomes" id="UP001139887"/>
    </source>
</evidence>
<feature type="compositionally biased region" description="Polar residues" evidence="1">
    <location>
        <begin position="86"/>
        <end position="105"/>
    </location>
</feature>
<feature type="compositionally biased region" description="Polar residues" evidence="1">
    <location>
        <begin position="125"/>
        <end position="149"/>
    </location>
</feature>
<reference evidence="2" key="1">
    <citation type="submission" date="2022-07" db="EMBL/GenBank/DDBJ databases">
        <title>Phylogenomic reconstructions and comparative analyses of Kickxellomycotina fungi.</title>
        <authorList>
            <person name="Reynolds N.K."/>
            <person name="Stajich J.E."/>
            <person name="Barry K."/>
            <person name="Grigoriev I.V."/>
            <person name="Crous P."/>
            <person name="Smith M.E."/>
        </authorList>
    </citation>
    <scope>NUCLEOTIDE SEQUENCE</scope>
    <source>
        <strain evidence="2">NRRL 1566</strain>
    </source>
</reference>